<dbReference type="EMBL" id="MU970059">
    <property type="protein sequence ID" value="KAK9323607.1"/>
    <property type="molecule type" value="Genomic_DNA"/>
</dbReference>
<evidence type="ECO:0000313" key="2">
    <source>
        <dbReference type="Proteomes" id="UP001489719"/>
    </source>
</evidence>
<accession>A0ACC3TRV9</accession>
<organism evidence="1 2">
    <name type="scientific">Lipomyces orientalis</name>
    <dbReference type="NCBI Taxonomy" id="1233043"/>
    <lineage>
        <taxon>Eukaryota</taxon>
        <taxon>Fungi</taxon>
        <taxon>Dikarya</taxon>
        <taxon>Ascomycota</taxon>
        <taxon>Saccharomycotina</taxon>
        <taxon>Lipomycetes</taxon>
        <taxon>Lipomycetales</taxon>
        <taxon>Lipomycetaceae</taxon>
        <taxon>Lipomyces</taxon>
    </lineage>
</organism>
<name>A0ACC3TRV9_9ASCO</name>
<gene>
    <name evidence="1" type="ORF">V1517DRAFT_319837</name>
</gene>
<proteinExistence type="predicted"/>
<reference evidence="2" key="1">
    <citation type="journal article" date="2024" name="Front. Bioeng. Biotechnol.">
        <title>Genome-scale model development and genomic sequencing of the oleaginous clade Lipomyces.</title>
        <authorList>
            <person name="Czajka J.J."/>
            <person name="Han Y."/>
            <person name="Kim J."/>
            <person name="Mondo S.J."/>
            <person name="Hofstad B.A."/>
            <person name="Robles A."/>
            <person name="Haridas S."/>
            <person name="Riley R."/>
            <person name="LaButti K."/>
            <person name="Pangilinan J."/>
            <person name="Andreopoulos W."/>
            <person name="Lipzen A."/>
            <person name="Yan J."/>
            <person name="Wang M."/>
            <person name="Ng V."/>
            <person name="Grigoriev I.V."/>
            <person name="Spatafora J.W."/>
            <person name="Magnuson J.K."/>
            <person name="Baker S.E."/>
            <person name="Pomraning K.R."/>
        </authorList>
    </citation>
    <scope>NUCLEOTIDE SEQUENCE [LARGE SCALE GENOMIC DNA]</scope>
    <source>
        <strain evidence="2">CBS 10300</strain>
    </source>
</reference>
<comment type="caution">
    <text evidence="1">The sequence shown here is derived from an EMBL/GenBank/DDBJ whole genome shotgun (WGS) entry which is preliminary data.</text>
</comment>
<dbReference type="Proteomes" id="UP001489719">
    <property type="component" value="Unassembled WGS sequence"/>
</dbReference>
<sequence length="1062" mass="116055">MSSVVFEDIAARNLGNLLPLDEQTLKEIVRYAASLSGPDEAAEHFKGLLGHEAASLDFIHGFCSRRWPSREKQRSGSGSNNANTRTATKRAPVGAKKVSSSSGLAKPAPPTSNTRPPDMGRGYMKKAEEEDYYVGVKKDNAKQRHHDPSPQPTPQPTSQLAWTTTTTEPQPAIITGKGASTSSAYNVKGPASSSSSLSPSSATPPRRPSSRSRSPSVQPDARWSAPPPILANKLSISYDSENARVAEKLNPGYNAVATMPLEPVKVTARATSSTVPVAPISPKKKVEGTLTSDLATKKSAKKPVVTSGVGAALAAKSGQKSIKVHSLQEVENAIMTLESEYSSTSERRACNCQAQRHPLLEVAPNCLHCGKIICVREGLGPCTSCHTPLLTKEEYDALVSELRQERGQLKNEIYNEQSKKGTTGSNARLTYSGSAGGQPITTDKAMLPGLDRANDQLSNLLSFQANSVQRTRIIDNASDFELPSSGSERWLTTAERAMQLRKQQRTLKQMEALDRKRNGRGKRVISIDLQGNKIVADVHSETDFDSDEFDDIEEIDPNTALQEQTGVKVETWNPDKDNARFIKPLYPGLKGTEPKGDRTADANTNKGTTKPVDSDDEAMDIDNDEVQSATKLVTSSALLPPALKNYSQAINTDSRRSRPTRVQEEFEYDDFASTRSLFDEISITDTVDEETTEAVAQANRRLQNGIRDSKYAIDRDSESVIRRQEYTESTTRRPALKRDITRVSEFFLETDDDYHAVIGTSTNTPSPRGSYEAAPIHGYGDADNFSRYRSHAPPVDYSDGNESYEDHETTGPPPAPAQRTSMPDYEDSSDDGQSAPISQEITTDAGSSRAKSYAIDSEGESDEDVKDREDVLDNYNRFKPKGSSNYINPYVAPPSPSISSSSDGEGDYIDDADDNAPVEDEGIEFVDEQSESLVNGDGKSDDEPYGGYVGVVGNDELPENPDDYLNQFGFPQSGRKVKRWRHAKPENKMEVDEYFSTPRDSDSEAGQRSNGAYPAQEDAFRNAMKKADAEWVPVPAANIPDDWTTSASKAAKSEADDLMEFS</sequence>
<keyword evidence="2" id="KW-1185">Reference proteome</keyword>
<protein>
    <submittedName>
        <fullName evidence="1">Uncharacterized protein</fullName>
    </submittedName>
</protein>
<evidence type="ECO:0000313" key="1">
    <source>
        <dbReference type="EMBL" id="KAK9323607.1"/>
    </source>
</evidence>